<dbReference type="EMBL" id="MLHL01000006">
    <property type="protein sequence ID" value="OOF50765.1"/>
    <property type="molecule type" value="Genomic_DNA"/>
</dbReference>
<protein>
    <submittedName>
        <fullName evidence="1">Uncharacterized protein</fullName>
    </submittedName>
</protein>
<dbReference type="RefSeq" id="WP_077477542.1">
    <property type="nucleotide sequence ID" value="NZ_MLHL01000006.1"/>
</dbReference>
<accession>A0A1V3J693</accession>
<dbReference type="Proteomes" id="UP000189161">
    <property type="component" value="Unassembled WGS sequence"/>
</dbReference>
<dbReference type="OrthoDB" id="5681206at2"/>
<name>A0A1V3J693_9PAST</name>
<dbReference type="AlphaFoldDB" id="A0A1V3J693"/>
<comment type="caution">
    <text evidence="1">The sequence shown here is derived from an EMBL/GenBank/DDBJ whole genome shotgun (WGS) entry which is preliminary data.</text>
</comment>
<organism evidence="1 2">
    <name type="scientific">Rodentibacter trehalosifermentans</name>
    <dbReference type="NCBI Taxonomy" id="1908263"/>
    <lineage>
        <taxon>Bacteria</taxon>
        <taxon>Pseudomonadati</taxon>
        <taxon>Pseudomonadota</taxon>
        <taxon>Gammaproteobacteria</taxon>
        <taxon>Pasteurellales</taxon>
        <taxon>Pasteurellaceae</taxon>
        <taxon>Rodentibacter</taxon>
    </lineage>
</organism>
<reference evidence="1 2" key="1">
    <citation type="submission" date="2016-10" db="EMBL/GenBank/DDBJ databases">
        <title>Rodentibacter gen. nov. and new species.</title>
        <authorList>
            <person name="Christensen H."/>
        </authorList>
    </citation>
    <scope>NUCLEOTIDE SEQUENCE [LARGE SCALE GENOMIC DNA]</scope>
    <source>
        <strain evidence="1 2">H1987082031</strain>
    </source>
</reference>
<sequence length="71" mass="8519">MANVKMTFMVEVDGETVIRHQVEEEITKKGFYFSQERQLTKEIINKMNEFHFERWVELQAWSTVGTDHDKP</sequence>
<evidence type="ECO:0000313" key="2">
    <source>
        <dbReference type="Proteomes" id="UP000189161"/>
    </source>
</evidence>
<evidence type="ECO:0000313" key="1">
    <source>
        <dbReference type="EMBL" id="OOF50765.1"/>
    </source>
</evidence>
<keyword evidence="2" id="KW-1185">Reference proteome</keyword>
<proteinExistence type="predicted"/>
<gene>
    <name evidence="1" type="ORF">BKK52_01045</name>
</gene>